<comment type="similarity">
    <text evidence="13">Belongs to the LpxK family.</text>
</comment>
<reference evidence="16" key="1">
    <citation type="submission" date="2018-05" db="EMBL/GenBank/DDBJ databases">
        <title>Azospirillum thermophila sp. nov., a novel isolated from hot spring.</title>
        <authorList>
            <person name="Zhao Z."/>
        </authorList>
    </citation>
    <scope>NUCLEOTIDE SEQUENCE [LARGE SCALE GENOMIC DNA]</scope>
    <source>
        <strain evidence="16">CFH 70021</strain>
    </source>
</reference>
<evidence type="ECO:0000256" key="7">
    <source>
        <dbReference type="ARBA" id="ARBA00022679"/>
    </source>
</evidence>
<dbReference type="HAMAP" id="MF_00409">
    <property type="entry name" value="LpxK"/>
    <property type="match status" value="1"/>
</dbReference>
<keyword evidence="8 13" id="KW-0547">Nucleotide-binding</keyword>
<evidence type="ECO:0000313" key="15">
    <source>
        <dbReference type="EMBL" id="AWK87953.1"/>
    </source>
</evidence>
<keyword evidence="5 13" id="KW-0444">Lipid biosynthesis</keyword>
<dbReference type="PANTHER" id="PTHR42724">
    <property type="entry name" value="TETRAACYLDISACCHARIDE 4'-KINASE"/>
    <property type="match status" value="1"/>
</dbReference>
<evidence type="ECO:0000256" key="3">
    <source>
        <dbReference type="ARBA" id="ARBA00012071"/>
    </source>
</evidence>
<comment type="pathway">
    <text evidence="2 13">Glycolipid biosynthesis; lipid IV(A) biosynthesis; lipid IV(A) from (3R)-3-hydroxytetradecanoyl-[acyl-carrier-protein] and UDP-N-acetyl-alpha-D-glucosamine: step 6/6.</text>
</comment>
<comment type="catalytic activity">
    <reaction evidence="13">
        <text>a lipid A disaccharide + ATP = a lipid IVA + ADP + H(+)</text>
        <dbReference type="Rhea" id="RHEA:67840"/>
        <dbReference type="ChEBI" id="CHEBI:15378"/>
        <dbReference type="ChEBI" id="CHEBI:30616"/>
        <dbReference type="ChEBI" id="CHEBI:176343"/>
        <dbReference type="ChEBI" id="CHEBI:176425"/>
        <dbReference type="ChEBI" id="CHEBI:456216"/>
        <dbReference type="EC" id="2.7.1.130"/>
    </reaction>
</comment>
<protein>
    <recommendedName>
        <fullName evidence="4 13">Tetraacyldisaccharide 4'-kinase</fullName>
        <ecNumber evidence="3 13">2.7.1.130</ecNumber>
    </recommendedName>
    <alternativeName>
        <fullName evidence="12 13">Lipid A 4'-kinase</fullName>
    </alternativeName>
</protein>
<dbReference type="GO" id="GO:0005524">
    <property type="term" value="F:ATP binding"/>
    <property type="evidence" value="ECO:0007669"/>
    <property type="project" value="UniProtKB-UniRule"/>
</dbReference>
<dbReference type="GO" id="GO:0005886">
    <property type="term" value="C:plasma membrane"/>
    <property type="evidence" value="ECO:0007669"/>
    <property type="project" value="TreeGrafter"/>
</dbReference>
<dbReference type="InterPro" id="IPR027417">
    <property type="entry name" value="P-loop_NTPase"/>
</dbReference>
<gene>
    <name evidence="13" type="primary">lpxK</name>
    <name evidence="15" type="ORF">DEW08_09965</name>
</gene>
<dbReference type="GO" id="GO:0009029">
    <property type="term" value="F:lipid-A 4'-kinase activity"/>
    <property type="evidence" value="ECO:0007669"/>
    <property type="project" value="UniProtKB-UniRule"/>
</dbReference>
<evidence type="ECO:0000256" key="13">
    <source>
        <dbReference type="HAMAP-Rule" id="MF_00409"/>
    </source>
</evidence>
<evidence type="ECO:0000256" key="9">
    <source>
        <dbReference type="ARBA" id="ARBA00022777"/>
    </source>
</evidence>
<dbReference type="Pfam" id="PF02606">
    <property type="entry name" value="LpxK"/>
    <property type="match status" value="1"/>
</dbReference>
<feature type="binding site" evidence="13">
    <location>
        <begin position="52"/>
        <end position="59"/>
    </location>
    <ligand>
        <name>ATP</name>
        <dbReference type="ChEBI" id="CHEBI:30616"/>
    </ligand>
</feature>
<dbReference type="GO" id="GO:0009244">
    <property type="term" value="P:lipopolysaccharide core region biosynthetic process"/>
    <property type="evidence" value="ECO:0007669"/>
    <property type="project" value="TreeGrafter"/>
</dbReference>
<dbReference type="SUPFAM" id="SSF52540">
    <property type="entry name" value="P-loop containing nucleoside triphosphate hydrolases"/>
    <property type="match status" value="1"/>
</dbReference>
<dbReference type="UniPathway" id="UPA00359">
    <property type="reaction ID" value="UER00482"/>
</dbReference>
<evidence type="ECO:0000313" key="16">
    <source>
        <dbReference type="Proteomes" id="UP000245629"/>
    </source>
</evidence>
<evidence type="ECO:0000256" key="8">
    <source>
        <dbReference type="ARBA" id="ARBA00022741"/>
    </source>
</evidence>
<dbReference type="EMBL" id="CP029353">
    <property type="protein sequence ID" value="AWK87953.1"/>
    <property type="molecule type" value="Genomic_DNA"/>
</dbReference>
<keyword evidence="9 13" id="KW-0418">Kinase</keyword>
<keyword evidence="14" id="KW-0812">Transmembrane</keyword>
<keyword evidence="6 13" id="KW-0441">Lipid A biosynthesis</keyword>
<evidence type="ECO:0000256" key="1">
    <source>
        <dbReference type="ARBA" id="ARBA00002274"/>
    </source>
</evidence>
<dbReference type="KEGG" id="azz:DEW08_09965"/>
<keyword evidence="7 13" id="KW-0808">Transferase</keyword>
<keyword evidence="14" id="KW-0472">Membrane</keyword>
<feature type="transmembrane region" description="Helical" evidence="14">
    <location>
        <begin position="6"/>
        <end position="29"/>
    </location>
</feature>
<evidence type="ECO:0000256" key="12">
    <source>
        <dbReference type="ARBA" id="ARBA00029757"/>
    </source>
</evidence>
<evidence type="ECO:0000256" key="2">
    <source>
        <dbReference type="ARBA" id="ARBA00004870"/>
    </source>
</evidence>
<comment type="function">
    <text evidence="1 13">Transfers the gamma-phosphate of ATP to the 4'-position of a tetraacyldisaccharide 1-phosphate intermediate (termed DS-1-P) to form tetraacyldisaccharide 1,4'-bis-phosphate (lipid IVA).</text>
</comment>
<evidence type="ECO:0000256" key="11">
    <source>
        <dbReference type="ARBA" id="ARBA00023098"/>
    </source>
</evidence>
<dbReference type="EC" id="2.7.1.130" evidence="3 13"/>
<dbReference type="GO" id="GO:0009245">
    <property type="term" value="P:lipid A biosynthetic process"/>
    <property type="evidence" value="ECO:0007669"/>
    <property type="project" value="UniProtKB-UniRule"/>
</dbReference>
<keyword evidence="14" id="KW-1133">Transmembrane helix</keyword>
<name>A0A2S2CTV3_9PROT</name>
<evidence type="ECO:0000256" key="14">
    <source>
        <dbReference type="SAM" id="Phobius"/>
    </source>
</evidence>
<sequence>MRTPDFWYRPAGPAAWALAPLGLVYGLAVRHRLATGRPRRVGIPVVCVGNLVAGGAGKTPVTLAVAAALAARGLAVHTLIRGHGGHERGPLRVDPDHHDAQAVGDEALLLAGRFPCWVARDRVAGAKMAAAAGAGAIVMDDGFQNPGLAKDLSLVVVDGAVGFGNGHIVPAGPLREPVSRGLRRADALVVMGEDRAGVTDDAGRHAPGLPVLHARLEPDAESRALAGRRVLAFAGIGRPAKFFATLEEIGAHVVERTGFADHHPYARDEVVTLLDRAAGLGALLVTTAKDAVRLPPDLRDQLTVVRVGVAWQDPSALNRLLDRLPPAGGPHGEAA</sequence>
<evidence type="ECO:0000256" key="6">
    <source>
        <dbReference type="ARBA" id="ARBA00022556"/>
    </source>
</evidence>
<dbReference type="RefSeq" id="WP_109329715.1">
    <property type="nucleotide sequence ID" value="NZ_CP029353.1"/>
</dbReference>
<evidence type="ECO:0000256" key="4">
    <source>
        <dbReference type="ARBA" id="ARBA00016436"/>
    </source>
</evidence>
<dbReference type="PANTHER" id="PTHR42724:SF1">
    <property type="entry name" value="TETRAACYLDISACCHARIDE 4'-KINASE, MITOCHONDRIAL-RELATED"/>
    <property type="match status" value="1"/>
</dbReference>
<organism evidence="15 16">
    <name type="scientific">Azospirillum thermophilum</name>
    <dbReference type="NCBI Taxonomy" id="2202148"/>
    <lineage>
        <taxon>Bacteria</taxon>
        <taxon>Pseudomonadati</taxon>
        <taxon>Pseudomonadota</taxon>
        <taxon>Alphaproteobacteria</taxon>
        <taxon>Rhodospirillales</taxon>
        <taxon>Azospirillaceae</taxon>
        <taxon>Azospirillum</taxon>
    </lineage>
</organism>
<accession>A0A2S2CTV3</accession>
<proteinExistence type="inferred from homology"/>
<dbReference type="OrthoDB" id="9766423at2"/>
<dbReference type="InterPro" id="IPR003758">
    <property type="entry name" value="LpxK"/>
</dbReference>
<dbReference type="NCBIfam" id="TIGR00682">
    <property type="entry name" value="lpxK"/>
    <property type="match status" value="1"/>
</dbReference>
<keyword evidence="16" id="KW-1185">Reference proteome</keyword>
<dbReference type="Proteomes" id="UP000245629">
    <property type="component" value="Chromosome 2"/>
</dbReference>
<keyword evidence="10 13" id="KW-0067">ATP-binding</keyword>
<evidence type="ECO:0000256" key="10">
    <source>
        <dbReference type="ARBA" id="ARBA00022840"/>
    </source>
</evidence>
<dbReference type="AlphaFoldDB" id="A0A2S2CTV3"/>
<evidence type="ECO:0000256" key="5">
    <source>
        <dbReference type="ARBA" id="ARBA00022516"/>
    </source>
</evidence>
<keyword evidence="11 13" id="KW-0443">Lipid metabolism</keyword>